<reference evidence="2" key="2">
    <citation type="journal article" date="2023" name="Biology">
        <title>Prokaryotic Life Associated with Coal-Fire Gas Vents Revealed by Metagenomics.</title>
        <authorList>
            <person name="Kadnikov V.V."/>
            <person name="Mardanov A.V."/>
            <person name="Beletsky A.V."/>
            <person name="Karnachuk O.V."/>
            <person name="Ravin N.V."/>
        </authorList>
    </citation>
    <scope>NUCLEOTIDE SEQUENCE</scope>
    <source>
        <strain evidence="2">Bu02</strain>
    </source>
</reference>
<evidence type="ECO:0000313" key="2">
    <source>
        <dbReference type="EMBL" id="QUL99183.1"/>
    </source>
</evidence>
<protein>
    <recommendedName>
        <fullName evidence="3">DNA-binding protein</fullName>
    </recommendedName>
</protein>
<sequence>MRVRWKLAKFILTVTAVLPVVFVFLVAGALSRADASPSGNALSGEAVRVKIQDLAGRSSEYNGRKVVFSGEAIGDIMYRGQHAWVNVLDSTGAIGVFMPREFAQKIQHLGDYSHKGDTVEVIGVFSISCPLHNGDPDVHAESLTVLESGKTILHPISRERVILSVVLAMAAGYLGYWAWKAKKLA</sequence>
<feature type="transmembrane region" description="Helical" evidence="1">
    <location>
        <begin position="161"/>
        <end position="179"/>
    </location>
</feature>
<keyword evidence="1" id="KW-0812">Transmembrane</keyword>
<reference evidence="2" key="1">
    <citation type="submission" date="2020-10" db="EMBL/GenBank/DDBJ databases">
        <authorList>
            <person name="Kadnikov V."/>
            <person name="Beletsky A.V."/>
            <person name="Mardanov A.V."/>
            <person name="Karnachuk O.V."/>
            <person name="Ravin N.V."/>
        </authorList>
    </citation>
    <scope>NUCLEOTIDE SEQUENCE</scope>
    <source>
        <strain evidence="2">Bu02</strain>
    </source>
</reference>
<gene>
    <name evidence="2" type="ORF">IMF26_03765</name>
</gene>
<name>A0AAT9LG87_9FIRM</name>
<organism evidence="2">
    <name type="scientific">Candidatus Fermentithermobacillus carboniphilus</name>
    <dbReference type="NCBI Taxonomy" id="3085328"/>
    <lineage>
        <taxon>Bacteria</taxon>
        <taxon>Bacillati</taxon>
        <taxon>Bacillota</taxon>
        <taxon>Candidatus Fermentithermobacillia</taxon>
        <taxon>Candidatus Fermentithermobacillales</taxon>
        <taxon>Candidatus Fermentithermobacillaceae</taxon>
        <taxon>Candidatus Fermentithermobacillus</taxon>
    </lineage>
</organism>
<proteinExistence type="predicted"/>
<evidence type="ECO:0000256" key="1">
    <source>
        <dbReference type="SAM" id="Phobius"/>
    </source>
</evidence>
<dbReference type="AlphaFoldDB" id="A0AAT9LG87"/>
<keyword evidence="1" id="KW-0472">Membrane</keyword>
<keyword evidence="1" id="KW-1133">Transmembrane helix</keyword>
<evidence type="ECO:0008006" key="3">
    <source>
        <dbReference type="Google" id="ProtNLM"/>
    </source>
</evidence>
<dbReference type="KEGG" id="fcz:IMF26_03765"/>
<dbReference type="EMBL" id="CP062796">
    <property type="protein sequence ID" value="QUL99183.1"/>
    <property type="molecule type" value="Genomic_DNA"/>
</dbReference>
<accession>A0AAT9LG87</accession>